<keyword evidence="2" id="KW-1185">Reference proteome</keyword>
<protein>
    <submittedName>
        <fullName evidence="1">Uncharacterized protein</fullName>
    </submittedName>
</protein>
<accession>A0ABR0P3P8</accession>
<evidence type="ECO:0000313" key="2">
    <source>
        <dbReference type="Proteomes" id="UP001358586"/>
    </source>
</evidence>
<dbReference type="Proteomes" id="UP001358586">
    <property type="component" value="Chromosome 8"/>
</dbReference>
<gene>
    <name evidence="1" type="ORF">PVK06_027415</name>
</gene>
<name>A0ABR0P3P8_GOSAR</name>
<reference evidence="1 2" key="1">
    <citation type="submission" date="2023-03" db="EMBL/GenBank/DDBJ databases">
        <title>WGS of Gossypium arboreum.</title>
        <authorList>
            <person name="Yu D."/>
        </authorList>
    </citation>
    <scope>NUCLEOTIDE SEQUENCE [LARGE SCALE GENOMIC DNA]</scope>
    <source>
        <tissue evidence="1">Leaf</tissue>
    </source>
</reference>
<sequence length="63" mass="7183">MKVHLKDFLLIHLNSIKEKLTRRDDALETMVLALTEEIVELKGELTIYKVSLSNGKFNSGPNQ</sequence>
<proteinExistence type="predicted"/>
<organism evidence="1 2">
    <name type="scientific">Gossypium arboreum</name>
    <name type="common">Tree cotton</name>
    <name type="synonym">Gossypium nanking</name>
    <dbReference type="NCBI Taxonomy" id="29729"/>
    <lineage>
        <taxon>Eukaryota</taxon>
        <taxon>Viridiplantae</taxon>
        <taxon>Streptophyta</taxon>
        <taxon>Embryophyta</taxon>
        <taxon>Tracheophyta</taxon>
        <taxon>Spermatophyta</taxon>
        <taxon>Magnoliopsida</taxon>
        <taxon>eudicotyledons</taxon>
        <taxon>Gunneridae</taxon>
        <taxon>Pentapetalae</taxon>
        <taxon>rosids</taxon>
        <taxon>malvids</taxon>
        <taxon>Malvales</taxon>
        <taxon>Malvaceae</taxon>
        <taxon>Malvoideae</taxon>
        <taxon>Gossypium</taxon>
    </lineage>
</organism>
<dbReference type="EMBL" id="JARKNE010000008">
    <property type="protein sequence ID" value="KAK5812021.1"/>
    <property type="molecule type" value="Genomic_DNA"/>
</dbReference>
<comment type="caution">
    <text evidence="1">The sequence shown here is derived from an EMBL/GenBank/DDBJ whole genome shotgun (WGS) entry which is preliminary data.</text>
</comment>
<evidence type="ECO:0000313" key="1">
    <source>
        <dbReference type="EMBL" id="KAK5812021.1"/>
    </source>
</evidence>